<proteinExistence type="predicted"/>
<dbReference type="InParanoid" id="A0A1E7F6V7"/>
<evidence type="ECO:0000313" key="2">
    <source>
        <dbReference type="EMBL" id="OEU13911.1"/>
    </source>
</evidence>
<gene>
    <name evidence="2" type="ORF">FRACYDRAFT_242265</name>
</gene>
<accession>A0A1E7F6V7</accession>
<feature type="region of interest" description="Disordered" evidence="1">
    <location>
        <begin position="1"/>
        <end position="23"/>
    </location>
</feature>
<dbReference type="KEGG" id="fcy:FRACYDRAFT_242265"/>
<dbReference type="OrthoDB" id="55813at2759"/>
<dbReference type="EMBL" id="KV784361">
    <property type="protein sequence ID" value="OEU13911.1"/>
    <property type="molecule type" value="Genomic_DNA"/>
</dbReference>
<protein>
    <submittedName>
        <fullName evidence="2">Uncharacterized protein</fullName>
    </submittedName>
</protein>
<dbReference type="AlphaFoldDB" id="A0A1E7F6V7"/>
<organism evidence="2 3">
    <name type="scientific">Fragilariopsis cylindrus CCMP1102</name>
    <dbReference type="NCBI Taxonomy" id="635003"/>
    <lineage>
        <taxon>Eukaryota</taxon>
        <taxon>Sar</taxon>
        <taxon>Stramenopiles</taxon>
        <taxon>Ochrophyta</taxon>
        <taxon>Bacillariophyta</taxon>
        <taxon>Bacillariophyceae</taxon>
        <taxon>Bacillariophycidae</taxon>
        <taxon>Bacillariales</taxon>
        <taxon>Bacillariaceae</taxon>
        <taxon>Fragilariopsis</taxon>
    </lineage>
</organism>
<name>A0A1E7F6V7_9STRA</name>
<evidence type="ECO:0000313" key="3">
    <source>
        <dbReference type="Proteomes" id="UP000095751"/>
    </source>
</evidence>
<keyword evidence="3" id="KW-1185">Reference proteome</keyword>
<feature type="region of interest" description="Disordered" evidence="1">
    <location>
        <begin position="77"/>
        <end position="131"/>
    </location>
</feature>
<reference evidence="2 3" key="1">
    <citation type="submission" date="2016-09" db="EMBL/GenBank/DDBJ databases">
        <title>Extensive genetic diversity and differential bi-allelic expression allows diatom success in the polar Southern Ocean.</title>
        <authorList>
            <consortium name="DOE Joint Genome Institute"/>
            <person name="Mock T."/>
            <person name="Otillar R.P."/>
            <person name="Strauss J."/>
            <person name="Dupont C."/>
            <person name="Frickenhaus S."/>
            <person name="Maumus F."/>
            <person name="Mcmullan M."/>
            <person name="Sanges R."/>
            <person name="Schmutz J."/>
            <person name="Toseland A."/>
            <person name="Valas R."/>
            <person name="Veluchamy A."/>
            <person name="Ward B.J."/>
            <person name="Allen A."/>
            <person name="Barry K."/>
            <person name="Falciatore A."/>
            <person name="Ferrante M."/>
            <person name="Fortunato A.E."/>
            <person name="Gloeckner G."/>
            <person name="Gruber A."/>
            <person name="Hipkin R."/>
            <person name="Janech M."/>
            <person name="Kroth P."/>
            <person name="Leese F."/>
            <person name="Lindquist E."/>
            <person name="Lyon B.R."/>
            <person name="Martin J."/>
            <person name="Mayer C."/>
            <person name="Parker M."/>
            <person name="Quesneville H."/>
            <person name="Raymond J."/>
            <person name="Uhlig C."/>
            <person name="Valentin K.U."/>
            <person name="Worden A.Z."/>
            <person name="Armbrust E.V."/>
            <person name="Bowler C."/>
            <person name="Green B."/>
            <person name="Moulton V."/>
            <person name="Van Oosterhout C."/>
            <person name="Grigoriev I."/>
        </authorList>
    </citation>
    <scope>NUCLEOTIDE SEQUENCE [LARGE SCALE GENOMIC DNA]</scope>
    <source>
        <strain evidence="2 3">CCMP1102</strain>
    </source>
</reference>
<feature type="compositionally biased region" description="Polar residues" evidence="1">
    <location>
        <begin position="13"/>
        <end position="23"/>
    </location>
</feature>
<sequence>MAYHLSTKAATPPGSSNMTSWSNKVSSSEDVNLFRIQNEVSKMSLDGTSKQQRRTFALHVPRCIFNTPPPLVAKTKIKQQRESSLPPPTSSTSTSMPIGIFLGRRKRQRCDRGGPPPMFPSSPEFDSTADTNPFGRHIAIHSPIAGVGNTLNLEFIAGRRLRIGERGEK</sequence>
<dbReference type="Proteomes" id="UP000095751">
    <property type="component" value="Unassembled WGS sequence"/>
</dbReference>
<evidence type="ECO:0000256" key="1">
    <source>
        <dbReference type="SAM" id="MobiDB-lite"/>
    </source>
</evidence>